<gene>
    <name evidence="3" type="ORF">HJA87_14265</name>
</gene>
<comment type="caution">
    <text evidence="3">The sequence shown here is derived from an EMBL/GenBank/DDBJ whole genome shotgun (WGS) entry which is preliminary data.</text>
</comment>
<evidence type="ECO:0000256" key="1">
    <source>
        <dbReference type="PROSITE-ProRule" id="PRU00169"/>
    </source>
</evidence>
<accession>A0ABS7LI32</accession>
<keyword evidence="1" id="KW-0597">Phosphoprotein</keyword>
<dbReference type="GeneID" id="66148685"/>
<protein>
    <submittedName>
        <fullName evidence="3">Response regulator</fullName>
    </submittedName>
</protein>
<sequence length="124" mass="13460">MEESDQKVFSGKRILIVEDEYYLADETRRRLEDLGATIVGPTAKVGHALGLIGREHIDAAILDVCLGDELVFAVADELEERDINFVFATGYDGTVIPAKYKGGVLCGKPIDLEKVAAALSLYSS</sequence>
<dbReference type="SUPFAM" id="SSF52172">
    <property type="entry name" value="CheY-like"/>
    <property type="match status" value="1"/>
</dbReference>
<keyword evidence="4" id="KW-1185">Reference proteome</keyword>
<reference evidence="3 4" key="1">
    <citation type="submission" date="2020-06" db="EMBL/GenBank/DDBJ databases">
        <title>Global-level population genomics: horizontal gene transfer, symbiosis and evolution in Rhizobia.</title>
        <authorList>
            <person name="Gai Y."/>
        </authorList>
    </citation>
    <scope>NUCLEOTIDE SEQUENCE [LARGE SCALE GENOMIC DNA]</scope>
    <source>
        <strain evidence="3 4">PLR6_1b</strain>
    </source>
</reference>
<evidence type="ECO:0000313" key="3">
    <source>
        <dbReference type="EMBL" id="MBY3591033.1"/>
    </source>
</evidence>
<name>A0ABS7LI32_9HYPH</name>
<dbReference type="InterPro" id="IPR011006">
    <property type="entry name" value="CheY-like_superfamily"/>
</dbReference>
<dbReference type="EMBL" id="JABTXI010000005">
    <property type="protein sequence ID" value="MBY3591033.1"/>
    <property type="molecule type" value="Genomic_DNA"/>
</dbReference>
<feature type="modified residue" description="4-aspartylphosphate" evidence="1">
    <location>
        <position position="63"/>
    </location>
</feature>
<dbReference type="Gene3D" id="3.40.50.2300">
    <property type="match status" value="1"/>
</dbReference>
<evidence type="ECO:0000313" key="4">
    <source>
        <dbReference type="Proteomes" id="UP000720124"/>
    </source>
</evidence>
<feature type="domain" description="Response regulatory" evidence="2">
    <location>
        <begin position="13"/>
        <end position="123"/>
    </location>
</feature>
<organism evidence="3 4">
    <name type="scientific">Rhizobium bangladeshense</name>
    <dbReference type="NCBI Taxonomy" id="1138189"/>
    <lineage>
        <taxon>Bacteria</taxon>
        <taxon>Pseudomonadati</taxon>
        <taxon>Pseudomonadota</taxon>
        <taxon>Alphaproteobacteria</taxon>
        <taxon>Hyphomicrobiales</taxon>
        <taxon>Rhizobiaceae</taxon>
        <taxon>Rhizobium/Agrobacterium group</taxon>
        <taxon>Rhizobium</taxon>
    </lineage>
</organism>
<dbReference type="RefSeq" id="WP_064708483.1">
    <property type="nucleotide sequence ID" value="NZ_CP071613.1"/>
</dbReference>
<dbReference type="PROSITE" id="PS50110">
    <property type="entry name" value="RESPONSE_REGULATORY"/>
    <property type="match status" value="1"/>
</dbReference>
<dbReference type="InterPro" id="IPR001789">
    <property type="entry name" value="Sig_transdc_resp-reg_receiver"/>
</dbReference>
<dbReference type="Proteomes" id="UP000720124">
    <property type="component" value="Unassembled WGS sequence"/>
</dbReference>
<dbReference type="SMART" id="SM00448">
    <property type="entry name" value="REC"/>
    <property type="match status" value="1"/>
</dbReference>
<proteinExistence type="predicted"/>
<evidence type="ECO:0000259" key="2">
    <source>
        <dbReference type="PROSITE" id="PS50110"/>
    </source>
</evidence>